<comment type="caution">
    <text evidence="1">The sequence shown here is derived from an EMBL/GenBank/DDBJ whole genome shotgun (WGS) entry which is preliminary data.</text>
</comment>
<dbReference type="AlphaFoldDB" id="M5S4S2"/>
<sequence>MCVVSVAISSEMAKGEKRISRAKTSSYFKIAVIVRGLAIAGVGENAVGGFVEPSHCFFNNDV</sequence>
<organism evidence="1 2">
    <name type="scientific">Rhodopirellula europaea SH398</name>
    <dbReference type="NCBI Taxonomy" id="1263868"/>
    <lineage>
        <taxon>Bacteria</taxon>
        <taxon>Pseudomonadati</taxon>
        <taxon>Planctomycetota</taxon>
        <taxon>Planctomycetia</taxon>
        <taxon>Pirellulales</taxon>
        <taxon>Pirellulaceae</taxon>
        <taxon>Rhodopirellula</taxon>
    </lineage>
</organism>
<dbReference type="EMBL" id="ANOF01000087">
    <property type="protein sequence ID" value="EMI26628.1"/>
    <property type="molecule type" value="Genomic_DNA"/>
</dbReference>
<dbReference type="STRING" id="1263868.RESH_02745"/>
<name>M5S4S2_9BACT</name>
<evidence type="ECO:0000313" key="1">
    <source>
        <dbReference type="EMBL" id="EMI26628.1"/>
    </source>
</evidence>
<accession>M5S4S2</accession>
<proteinExistence type="predicted"/>
<dbReference type="Proteomes" id="UP000011996">
    <property type="component" value="Unassembled WGS sequence"/>
</dbReference>
<evidence type="ECO:0000313" key="2">
    <source>
        <dbReference type="Proteomes" id="UP000011996"/>
    </source>
</evidence>
<reference evidence="1 2" key="1">
    <citation type="journal article" date="2013" name="Mar. Genomics">
        <title>Expression of sulfatases in Rhodopirellula baltica and the diversity of sulfatases in the genus Rhodopirellula.</title>
        <authorList>
            <person name="Wegner C.E."/>
            <person name="Richter-Heitmann T."/>
            <person name="Klindworth A."/>
            <person name="Klockow C."/>
            <person name="Richter M."/>
            <person name="Achstetter T."/>
            <person name="Glockner F.O."/>
            <person name="Harder J."/>
        </authorList>
    </citation>
    <scope>NUCLEOTIDE SEQUENCE [LARGE SCALE GENOMIC DNA]</scope>
    <source>
        <strain evidence="1 2">SH398</strain>
    </source>
</reference>
<gene>
    <name evidence="1" type="ORF">RESH_02745</name>
</gene>
<protein>
    <submittedName>
        <fullName evidence="1">Uncharacterized protein</fullName>
    </submittedName>
</protein>